<dbReference type="OrthoDB" id="886181at2"/>
<name>A0A4Q7PD97_9BACT</name>
<evidence type="ECO:0000313" key="1">
    <source>
        <dbReference type="EMBL" id="RZS98334.1"/>
    </source>
</evidence>
<dbReference type="Pfam" id="PF26622">
    <property type="entry name" value="DUF8199"/>
    <property type="match status" value="1"/>
</dbReference>
<comment type="caution">
    <text evidence="1">The sequence shown here is derived from an EMBL/GenBank/DDBJ whole genome shotgun (WGS) entry which is preliminary data.</text>
</comment>
<dbReference type="NCBIfam" id="NF047658">
    <property type="entry name" value="HYC_CC_PP"/>
    <property type="match status" value="1"/>
</dbReference>
<dbReference type="AlphaFoldDB" id="A0A4Q7PD97"/>
<dbReference type="Proteomes" id="UP000292209">
    <property type="component" value="Unassembled WGS sequence"/>
</dbReference>
<dbReference type="RefSeq" id="WP_130277057.1">
    <property type="nucleotide sequence ID" value="NZ_SGXG01000001.1"/>
</dbReference>
<keyword evidence="2" id="KW-1185">Reference proteome</keyword>
<evidence type="ECO:0000313" key="2">
    <source>
        <dbReference type="Proteomes" id="UP000292209"/>
    </source>
</evidence>
<dbReference type="InterPro" id="IPR058512">
    <property type="entry name" value="DUF8199"/>
</dbReference>
<reference evidence="1 2" key="1">
    <citation type="submission" date="2019-02" db="EMBL/GenBank/DDBJ databases">
        <title>Genomic Encyclopedia of Archaeal and Bacterial Type Strains, Phase II (KMG-II): from individual species to whole genera.</title>
        <authorList>
            <person name="Goeker M."/>
        </authorList>
    </citation>
    <scope>NUCLEOTIDE SEQUENCE [LARGE SCALE GENOMIC DNA]</scope>
    <source>
        <strain evidence="1 2">DSM 21411</strain>
    </source>
</reference>
<organism evidence="1 2">
    <name type="scientific">Cecembia calidifontis</name>
    <dbReference type="NCBI Taxonomy" id="1187080"/>
    <lineage>
        <taxon>Bacteria</taxon>
        <taxon>Pseudomonadati</taxon>
        <taxon>Bacteroidota</taxon>
        <taxon>Cytophagia</taxon>
        <taxon>Cytophagales</taxon>
        <taxon>Cyclobacteriaceae</taxon>
        <taxon>Cecembia</taxon>
    </lineage>
</organism>
<gene>
    <name evidence="1" type="ORF">BC751_3980</name>
</gene>
<dbReference type="InterPro" id="IPR058060">
    <property type="entry name" value="HYC_CC_PP"/>
</dbReference>
<accession>A0A4Q7PD97</accession>
<protein>
    <submittedName>
        <fullName evidence="1">Uncharacterized protein</fullName>
    </submittedName>
</protein>
<dbReference type="EMBL" id="SGXG01000001">
    <property type="protein sequence ID" value="RZS98334.1"/>
    <property type="molecule type" value="Genomic_DNA"/>
</dbReference>
<sequence length="127" mass="14355">MKSFIKIALLVFYVFFNAGLSYSMHFCGDDFQRINVFAEYKTCCGSDTPMSGCCDDVSKLELPNSDQQLSDILDFQHQVCELLTFDAAAFELPVIFRTTEEKTASADSSPPIFQNTPIYIFCQVFLI</sequence>
<proteinExistence type="predicted"/>